<dbReference type="EMBL" id="GGEC01061440">
    <property type="protein sequence ID" value="MBX41924.1"/>
    <property type="molecule type" value="Transcribed_RNA"/>
</dbReference>
<protein>
    <submittedName>
        <fullName evidence="1">Uncharacterized protein</fullName>
    </submittedName>
</protein>
<sequence>MKRRKINPKNLTP</sequence>
<proteinExistence type="predicted"/>
<reference evidence="1" key="1">
    <citation type="submission" date="2018-02" db="EMBL/GenBank/DDBJ databases">
        <title>Rhizophora mucronata_Transcriptome.</title>
        <authorList>
            <person name="Meera S.P."/>
            <person name="Sreeshan A."/>
            <person name="Augustine A."/>
        </authorList>
    </citation>
    <scope>NUCLEOTIDE SEQUENCE</scope>
    <source>
        <tissue evidence="1">Leaf</tissue>
    </source>
</reference>
<evidence type="ECO:0000313" key="1">
    <source>
        <dbReference type="EMBL" id="MBX41924.1"/>
    </source>
</evidence>
<organism evidence="1">
    <name type="scientific">Rhizophora mucronata</name>
    <name type="common">Asiatic mangrove</name>
    <dbReference type="NCBI Taxonomy" id="61149"/>
    <lineage>
        <taxon>Eukaryota</taxon>
        <taxon>Viridiplantae</taxon>
        <taxon>Streptophyta</taxon>
        <taxon>Embryophyta</taxon>
        <taxon>Tracheophyta</taxon>
        <taxon>Spermatophyta</taxon>
        <taxon>Magnoliopsida</taxon>
        <taxon>eudicotyledons</taxon>
        <taxon>Gunneridae</taxon>
        <taxon>Pentapetalae</taxon>
        <taxon>rosids</taxon>
        <taxon>fabids</taxon>
        <taxon>Malpighiales</taxon>
        <taxon>Rhizophoraceae</taxon>
        <taxon>Rhizophora</taxon>
    </lineage>
</organism>
<accession>A0A2P2NHI0</accession>
<name>A0A2P2NHI0_RHIMU</name>